<name>A0A073J2C4_9RHOB</name>
<dbReference type="Proteomes" id="UP000027746">
    <property type="component" value="Unassembled WGS sequence"/>
</dbReference>
<dbReference type="Pfam" id="PF05159">
    <property type="entry name" value="Capsule_synth"/>
    <property type="match status" value="3"/>
</dbReference>
<dbReference type="RefSeq" id="WP_037924395.1">
    <property type="nucleotide sequence ID" value="NZ_CP054599.1"/>
</dbReference>
<dbReference type="OrthoDB" id="543755at2"/>
<gene>
    <name evidence="1" type="ORF">SUH3_15495</name>
</gene>
<dbReference type="GO" id="GO:0015774">
    <property type="term" value="P:polysaccharide transport"/>
    <property type="evidence" value="ECO:0007669"/>
    <property type="project" value="InterPro"/>
</dbReference>
<dbReference type="CDD" id="cd16439">
    <property type="entry name" value="beta_Kdo_transferase_KpsC_2"/>
    <property type="match status" value="1"/>
</dbReference>
<dbReference type="GO" id="GO:0000271">
    <property type="term" value="P:polysaccharide biosynthetic process"/>
    <property type="evidence" value="ECO:0007669"/>
    <property type="project" value="InterPro"/>
</dbReference>
<evidence type="ECO:0000313" key="2">
    <source>
        <dbReference type="Proteomes" id="UP000027746"/>
    </source>
</evidence>
<sequence length="676" mass="74439">MTPAPQDRHAAGPEKARRLCVYNGGFLTQRRLRRILTLAGYRIALGIPRDGDLVGVWGNSPTAHRGAAMAAKHGAPLVRIEDAWLRSLHPGRASGRADDPPLGLLIDHSGAHFDPAQPSDLEKILRDELLDDSALLNRARGCIARMQEAHLTKYTAFDATRPALPPGYVVVIDQTFGDASVRASGADRNRFLEMLFVAQEEHPGAPIIIKTHPETTQGFRQGYFTAADCNDRITMLDDAISPWTLFEGAIGVYTVSSQLGFEAIYAGHKPRVFGQPFYAGWGLTTDEFPVQRRQRNLTRAQLFAGAMLLYPTWYDPYRDCLCSAETAIETLAAQTRAWRADHQGWVASGMRLWKRKPFQQVFGRHKRMIFEDDPARARDTRRPWMVWAGKATAAHHDAVRVEDGFLRSRGLGAELVPPLSLVTDDLGIYYDPSQPSRLEHLIARRASLRPDQRARAEALMRRLTDAGLGKYNLGGALPDLPDGPRVLVVGQVEDDASIRTGAGEICTNRALLQAARAAHPDATLIYKPHPDVEVGLRAGAFDARGTADVIATRTDIAALLGQVDRLWTMTSLTGFEALIRGVPVTTTGAPFYAGWGLTDDRGDVPPRRRALPDLAGLVHATLIDYPRYFDPKTGLPCPVEVVTERLAKGDVPHPGALNRMVAKLQGVFASYAHLWR</sequence>
<dbReference type="CDD" id="cd16440">
    <property type="entry name" value="beta_Kdo_transferase_KpsC_1"/>
    <property type="match status" value="1"/>
</dbReference>
<dbReference type="GeneID" id="68868921"/>
<reference evidence="1 2" key="1">
    <citation type="submission" date="2014-01" db="EMBL/GenBank/DDBJ databases">
        <title>Sulfitobacter sp. H3 (MCCC 1A00686) Genome Sequencing.</title>
        <authorList>
            <person name="Lai Q."/>
            <person name="Hong Z."/>
        </authorList>
    </citation>
    <scope>NUCLEOTIDE SEQUENCE [LARGE SCALE GENOMIC DNA]</scope>
    <source>
        <strain evidence="1 2">H3</strain>
    </source>
</reference>
<dbReference type="AlphaFoldDB" id="A0A073J2C4"/>
<accession>A0A073J2C4</accession>
<dbReference type="InterPro" id="IPR007833">
    <property type="entry name" value="Capsule_polysaccharide_synth"/>
</dbReference>
<proteinExistence type="predicted"/>
<dbReference type="EMBL" id="JAMD01000003">
    <property type="protein sequence ID" value="KEJ96758.1"/>
    <property type="molecule type" value="Genomic_DNA"/>
</dbReference>
<protein>
    <submittedName>
        <fullName evidence="1">Capsular biosynthesis protein</fullName>
    </submittedName>
</protein>
<organism evidence="1 2">
    <name type="scientific">Pseudosulfitobacter pseudonitzschiae</name>
    <dbReference type="NCBI Taxonomy" id="1402135"/>
    <lineage>
        <taxon>Bacteria</taxon>
        <taxon>Pseudomonadati</taxon>
        <taxon>Pseudomonadota</taxon>
        <taxon>Alphaproteobacteria</taxon>
        <taxon>Rhodobacterales</taxon>
        <taxon>Roseobacteraceae</taxon>
        <taxon>Pseudosulfitobacter</taxon>
    </lineage>
</organism>
<comment type="caution">
    <text evidence="1">The sequence shown here is derived from an EMBL/GenBank/DDBJ whole genome shotgun (WGS) entry which is preliminary data.</text>
</comment>
<keyword evidence="2" id="KW-1185">Reference proteome</keyword>
<evidence type="ECO:0000313" key="1">
    <source>
        <dbReference type="EMBL" id="KEJ96758.1"/>
    </source>
</evidence>